<protein>
    <recommendedName>
        <fullName evidence="5">DUF1236 domain-containing protein</fullName>
    </recommendedName>
</protein>
<organism evidence="3 4">
    <name type="scientific">Bradyrhizobium icense</name>
    <dbReference type="NCBI Taxonomy" id="1274631"/>
    <lineage>
        <taxon>Bacteria</taxon>
        <taxon>Pseudomonadati</taxon>
        <taxon>Pseudomonadota</taxon>
        <taxon>Alphaproteobacteria</taxon>
        <taxon>Hyphomicrobiales</taxon>
        <taxon>Nitrobacteraceae</taxon>
        <taxon>Bradyrhizobium</taxon>
    </lineage>
</organism>
<feature type="compositionally biased region" description="Basic and acidic residues" evidence="1">
    <location>
        <begin position="121"/>
        <end position="155"/>
    </location>
</feature>
<dbReference type="Gene3D" id="3.10.450.160">
    <property type="entry name" value="inner membrane protein cigr"/>
    <property type="match status" value="1"/>
</dbReference>
<evidence type="ECO:0000256" key="1">
    <source>
        <dbReference type="SAM" id="MobiDB-lite"/>
    </source>
</evidence>
<feature type="signal peptide" evidence="2">
    <location>
        <begin position="1"/>
        <end position="23"/>
    </location>
</feature>
<feature type="compositionally biased region" description="Basic and acidic residues" evidence="1">
    <location>
        <begin position="100"/>
        <end position="115"/>
    </location>
</feature>
<proteinExistence type="predicted"/>
<dbReference type="KEGG" id="bic:LMTR13_06115"/>
<feature type="compositionally biased region" description="Basic and acidic residues" evidence="1">
    <location>
        <begin position="174"/>
        <end position="195"/>
    </location>
</feature>
<name>A0A1B1URR6_9BRAD</name>
<dbReference type="AlphaFoldDB" id="A0A1B1URR6"/>
<feature type="region of interest" description="Disordered" evidence="1">
    <location>
        <begin position="20"/>
        <end position="235"/>
    </location>
</feature>
<feature type="chain" id="PRO_5008530927" description="DUF1236 domain-containing protein" evidence="2">
    <location>
        <begin position="24"/>
        <end position="401"/>
    </location>
</feature>
<feature type="compositionally biased region" description="Basic and acidic residues" evidence="1">
    <location>
        <begin position="50"/>
        <end position="63"/>
    </location>
</feature>
<dbReference type="EMBL" id="CP016428">
    <property type="protein sequence ID" value="ANW05338.1"/>
    <property type="molecule type" value="Genomic_DNA"/>
</dbReference>
<keyword evidence="2" id="KW-0732">Signal</keyword>
<feature type="compositionally biased region" description="Low complexity" evidence="1">
    <location>
        <begin position="196"/>
        <end position="221"/>
    </location>
</feature>
<dbReference type="STRING" id="1274631.LMTR13_06115"/>
<feature type="compositionally biased region" description="Basic and acidic residues" evidence="1">
    <location>
        <begin position="70"/>
        <end position="87"/>
    </location>
</feature>
<reference evidence="3 4" key="1">
    <citation type="submission" date="2016-07" db="EMBL/GenBank/DDBJ databases">
        <title>Complete genome sequence of Bradyrhizobium icense LMTR 13T, a potential inoculant strain isolated from lima bean (Phaseolus lunatus) in Peru.</title>
        <authorList>
            <person name="Ormeno-Orrillo E."/>
            <person name="Duran D."/>
            <person name="Rogel M.A."/>
            <person name="Rey L."/>
            <person name="Imperial J."/>
            <person name="Ruiz-Argueso T."/>
            <person name="Martinez-Romero E."/>
        </authorList>
    </citation>
    <scope>NUCLEOTIDE SEQUENCE [LARGE SCALE GENOMIC DNA]</scope>
    <source>
        <strain evidence="3 4">LMTR 13</strain>
    </source>
</reference>
<dbReference type="Pfam" id="PF06823">
    <property type="entry name" value="DUF1236"/>
    <property type="match status" value="1"/>
</dbReference>
<evidence type="ECO:0000256" key="2">
    <source>
        <dbReference type="SAM" id="SignalP"/>
    </source>
</evidence>
<evidence type="ECO:0000313" key="3">
    <source>
        <dbReference type="EMBL" id="ANW05338.1"/>
    </source>
</evidence>
<feature type="compositionally biased region" description="Basic and acidic residues" evidence="1">
    <location>
        <begin position="223"/>
        <end position="235"/>
    </location>
</feature>
<accession>A0A1B1URR6</accession>
<dbReference type="InterPro" id="IPR009642">
    <property type="entry name" value="DUF1236"/>
</dbReference>
<dbReference type="OrthoDB" id="102964at2"/>
<keyword evidence="4" id="KW-1185">Reference proteome</keyword>
<dbReference type="Proteomes" id="UP000092839">
    <property type="component" value="Chromosome"/>
</dbReference>
<evidence type="ECO:0008006" key="5">
    <source>
        <dbReference type="Google" id="ProtNLM"/>
    </source>
</evidence>
<evidence type="ECO:0000313" key="4">
    <source>
        <dbReference type="Proteomes" id="UP000092839"/>
    </source>
</evidence>
<sequence>MRKQLLLSTGVIYLMLAPGLSYGQAPGGRSEEPKQMQPSDRGKGAASQERGAERAQERAKGAEQKAQGAADREERGAGSRQAGEKGKAAPGAERPTAASEDSKRGRGDDAKKATEQTKGARPGDREADRGRDAKESAKDSAKDRTKGTAESEKTKSGTTTSQKEREGTTTTQKEPSRDQRDRTSKDAAEQGKETSRPATATETTRTQTQTSQTQDRQQISTEKQVRISETLTRERLAPPQRNLNISIRVGERLPRHVRVQRLPATIVSIEPQYRGYDYFTTEEEIVIVEPRTQRIVSHIPRDASRIRAAGGATTGDRATDAMAQAGGAPCRIMRRDTAGNLTEVSPTTVGSTAPPDSISVTVRAPGGGGSTNPIALGASDGQIVVAMQGGDCTVTIEPQTR</sequence>
<dbReference type="RefSeq" id="WP_065732467.1">
    <property type="nucleotide sequence ID" value="NZ_CP016428.1"/>
</dbReference>
<gene>
    <name evidence="3" type="ORF">LMTR13_06115</name>
</gene>